<evidence type="ECO:0000256" key="6">
    <source>
        <dbReference type="ARBA" id="ARBA00022670"/>
    </source>
</evidence>
<keyword evidence="9" id="KW-0133">Cell shape</keyword>
<evidence type="ECO:0000256" key="8">
    <source>
        <dbReference type="ARBA" id="ARBA00022801"/>
    </source>
</evidence>
<dbReference type="GO" id="GO:0071555">
    <property type="term" value="P:cell wall organization"/>
    <property type="evidence" value="ECO:0007669"/>
    <property type="project" value="UniProtKB-KW"/>
</dbReference>
<evidence type="ECO:0000256" key="12">
    <source>
        <dbReference type="ARBA" id="ARBA00034000"/>
    </source>
</evidence>
<comment type="caution">
    <text evidence="17">The sequence shown here is derived from an EMBL/GenBank/DDBJ whole genome shotgun (WGS) entry which is preliminary data.</text>
</comment>
<dbReference type="Pfam" id="PF00768">
    <property type="entry name" value="Peptidase_S11"/>
    <property type="match status" value="1"/>
</dbReference>
<dbReference type="OrthoDB" id="5291989at2"/>
<evidence type="ECO:0000256" key="3">
    <source>
        <dbReference type="ARBA" id="ARBA00007164"/>
    </source>
</evidence>
<dbReference type="PANTHER" id="PTHR21581:SF6">
    <property type="entry name" value="TRAFFICKING PROTEIN PARTICLE COMPLEX SUBUNIT 12"/>
    <property type="match status" value="1"/>
</dbReference>
<sequence>MLRRILLLILILPLSLHAYQFRTKAKQAAVLDLASDSFIFEHNADERMAPASMSKLMTLYVAFNHIKAGIINMEDKFQVSRKAWEKKGSSMYLREGQNVTIKELLQGIIIASGNDASITLAEGIAGSEEDFVTEMNNVAQELGLSNSHFTNASGWPDQDHFMSARDIVILSKRIFTDFPEYYDFFSIQSLTYNEITQQNKNSLLFHDIGIDGLKTGYTNVNNYGIAVSAKRDDRRIFVVVNGLNSAKERIQEAKKLVQYAFNHFNTEKIFTKESIIEKINVLHGKSKNVGITVKDDIVITYNSRLCNKIKIEYKDMVPAPIKKGQEIGKIYIKIPGATEKVIPLYTVSDVRELNNLEKFLRILF</sequence>
<dbReference type="GO" id="GO:0009002">
    <property type="term" value="F:serine-type D-Ala-D-Ala carboxypeptidase activity"/>
    <property type="evidence" value="ECO:0007669"/>
    <property type="project" value="UniProtKB-EC"/>
</dbReference>
<dbReference type="RefSeq" id="WP_070064957.1">
    <property type="nucleotide sequence ID" value="NZ_MJMG01000005.1"/>
</dbReference>
<comment type="catalytic activity">
    <reaction evidence="12">
        <text>Preferential cleavage: (Ac)2-L-Lys-D-Ala-|-D-Ala. Also transpeptidation of peptidyl-alanyl moieties that are N-acyl substituents of D-alanine.</text>
        <dbReference type="EC" id="3.4.16.4"/>
    </reaction>
</comment>
<feature type="active site" evidence="13">
    <location>
        <position position="112"/>
    </location>
</feature>
<evidence type="ECO:0000256" key="2">
    <source>
        <dbReference type="ARBA" id="ARBA00004752"/>
    </source>
</evidence>
<evidence type="ECO:0000256" key="5">
    <source>
        <dbReference type="ARBA" id="ARBA00022645"/>
    </source>
</evidence>
<reference evidence="17 18" key="1">
    <citation type="submission" date="2016-09" db="EMBL/GenBank/DDBJ databases">
        <title>Genomic evidence for plant-parasitic nematodes as the earliest Wolbachia hosts.</title>
        <authorList>
            <person name="Brown A.M."/>
            <person name="Wasala S.K."/>
            <person name="Howe D.K."/>
            <person name="Peetz A.B."/>
            <person name="Zasada I.A."/>
            <person name="Denver D.R."/>
        </authorList>
    </citation>
    <scope>NUCLEOTIDE SEQUENCE [LARGE SCALE GENOMIC DNA]</scope>
    <source>
        <strain evidence="18">wPpe</strain>
    </source>
</reference>
<feature type="domain" description="Peptidase S11 D-Ala-D-Ala carboxypeptidase A C-terminal" evidence="16">
    <location>
        <begin position="264"/>
        <end position="352"/>
    </location>
</feature>
<dbReference type="EC" id="3.4.16.4" evidence="4"/>
<protein>
    <recommendedName>
        <fullName evidence="4">serine-type D-Ala-D-Ala carboxypeptidase</fullName>
        <ecNumber evidence="4">3.4.16.4</ecNumber>
    </recommendedName>
</protein>
<keyword evidence="18" id="KW-1185">Reference proteome</keyword>
<proteinExistence type="inferred from homology"/>
<dbReference type="GO" id="GO:0008360">
    <property type="term" value="P:regulation of cell shape"/>
    <property type="evidence" value="ECO:0007669"/>
    <property type="project" value="UniProtKB-KW"/>
</dbReference>
<dbReference type="InterPro" id="IPR037167">
    <property type="entry name" value="Peptidase_S11_C_sf"/>
</dbReference>
<organism evidence="17 18">
    <name type="scientific">Wolbachia pipientis</name>
    <dbReference type="NCBI Taxonomy" id="955"/>
    <lineage>
        <taxon>Bacteria</taxon>
        <taxon>Pseudomonadati</taxon>
        <taxon>Pseudomonadota</taxon>
        <taxon>Alphaproteobacteria</taxon>
        <taxon>Rickettsiales</taxon>
        <taxon>Anaplasmataceae</taxon>
        <taxon>Wolbachieae</taxon>
        <taxon>Wolbachia</taxon>
    </lineage>
</organism>
<evidence type="ECO:0000256" key="11">
    <source>
        <dbReference type="ARBA" id="ARBA00023316"/>
    </source>
</evidence>
<evidence type="ECO:0000259" key="16">
    <source>
        <dbReference type="SMART" id="SM00936"/>
    </source>
</evidence>
<dbReference type="SUPFAM" id="SSF69189">
    <property type="entry name" value="Penicillin-binding protein associated domain"/>
    <property type="match status" value="1"/>
</dbReference>
<gene>
    <name evidence="17" type="ORF">BIY23_02015</name>
</gene>
<dbReference type="EMBL" id="MJMG01000005">
    <property type="protein sequence ID" value="OEY86787.1"/>
    <property type="molecule type" value="Genomic_DNA"/>
</dbReference>
<keyword evidence="11" id="KW-0961">Cell wall biogenesis/degradation</keyword>
<evidence type="ECO:0000256" key="7">
    <source>
        <dbReference type="ARBA" id="ARBA00022729"/>
    </source>
</evidence>
<dbReference type="InterPro" id="IPR012338">
    <property type="entry name" value="Beta-lactam/transpept-like"/>
</dbReference>
<feature type="active site" description="Acyl-ester intermediate" evidence="13">
    <location>
        <position position="52"/>
    </location>
</feature>
<dbReference type="InterPro" id="IPR012907">
    <property type="entry name" value="Peptidase_S11_C"/>
</dbReference>
<dbReference type="GO" id="GO:0009252">
    <property type="term" value="P:peptidoglycan biosynthetic process"/>
    <property type="evidence" value="ECO:0007669"/>
    <property type="project" value="UniProtKB-UniPathway"/>
</dbReference>
<dbReference type="Gene3D" id="2.60.410.10">
    <property type="entry name" value="D-Ala-D-Ala carboxypeptidase, C-terminal domain"/>
    <property type="match status" value="1"/>
</dbReference>
<keyword evidence="5 17" id="KW-0121">Carboxypeptidase</keyword>
<dbReference type="PANTHER" id="PTHR21581">
    <property type="entry name" value="D-ALANYL-D-ALANINE CARBOXYPEPTIDASE"/>
    <property type="match status" value="1"/>
</dbReference>
<dbReference type="PRINTS" id="PR00725">
    <property type="entry name" value="DADACBPTASE1"/>
</dbReference>
<dbReference type="Proteomes" id="UP000175679">
    <property type="component" value="Unassembled WGS sequence"/>
</dbReference>
<dbReference type="InterPro" id="IPR001967">
    <property type="entry name" value="Peptidase_S11_N"/>
</dbReference>
<evidence type="ECO:0000256" key="10">
    <source>
        <dbReference type="ARBA" id="ARBA00022984"/>
    </source>
</evidence>
<name>A0A1E7QK58_WOLPI</name>
<comment type="similarity">
    <text evidence="3 15">Belongs to the peptidase S11 family.</text>
</comment>
<keyword evidence="7" id="KW-0732">Signal</keyword>
<evidence type="ECO:0000313" key="17">
    <source>
        <dbReference type="EMBL" id="OEY86787.1"/>
    </source>
</evidence>
<evidence type="ECO:0000256" key="4">
    <source>
        <dbReference type="ARBA" id="ARBA00012448"/>
    </source>
</evidence>
<evidence type="ECO:0000256" key="14">
    <source>
        <dbReference type="PIRSR" id="PIRSR618044-2"/>
    </source>
</evidence>
<dbReference type="UniPathway" id="UPA00219"/>
<evidence type="ECO:0000256" key="13">
    <source>
        <dbReference type="PIRSR" id="PIRSR618044-1"/>
    </source>
</evidence>
<evidence type="ECO:0000313" key="18">
    <source>
        <dbReference type="Proteomes" id="UP000175679"/>
    </source>
</evidence>
<feature type="binding site" evidence="14">
    <location>
        <position position="214"/>
    </location>
    <ligand>
        <name>substrate</name>
    </ligand>
</feature>
<dbReference type="InterPro" id="IPR018044">
    <property type="entry name" value="Peptidase_S11"/>
</dbReference>
<dbReference type="Gene3D" id="3.40.710.10">
    <property type="entry name" value="DD-peptidase/beta-lactamase superfamily"/>
    <property type="match status" value="1"/>
</dbReference>
<evidence type="ECO:0000256" key="9">
    <source>
        <dbReference type="ARBA" id="ARBA00022960"/>
    </source>
</evidence>
<dbReference type="AlphaFoldDB" id="A0A1E7QK58"/>
<evidence type="ECO:0000256" key="15">
    <source>
        <dbReference type="RuleBase" id="RU004016"/>
    </source>
</evidence>
<keyword evidence="8" id="KW-0378">Hydrolase</keyword>
<accession>A0A1E7QK58</accession>
<comment type="function">
    <text evidence="1">Removes C-terminal D-alanyl residues from sugar-peptide cell wall precursors.</text>
</comment>
<dbReference type="SUPFAM" id="SSF56601">
    <property type="entry name" value="beta-lactamase/transpeptidase-like"/>
    <property type="match status" value="1"/>
</dbReference>
<feature type="active site" description="Proton acceptor" evidence="13">
    <location>
        <position position="55"/>
    </location>
</feature>
<comment type="pathway">
    <text evidence="2">Cell wall biogenesis; peptidoglycan biosynthesis.</text>
</comment>
<dbReference type="Pfam" id="PF07943">
    <property type="entry name" value="PBP5_C"/>
    <property type="match status" value="1"/>
</dbReference>
<dbReference type="InterPro" id="IPR015956">
    <property type="entry name" value="Peniciliin-bd_prot_C_sf"/>
</dbReference>
<keyword evidence="6" id="KW-0645">Protease</keyword>
<evidence type="ECO:0000256" key="1">
    <source>
        <dbReference type="ARBA" id="ARBA00003217"/>
    </source>
</evidence>
<dbReference type="SMART" id="SM00936">
    <property type="entry name" value="PBP5_C"/>
    <property type="match status" value="1"/>
</dbReference>
<dbReference type="GO" id="GO:0006508">
    <property type="term" value="P:proteolysis"/>
    <property type="evidence" value="ECO:0007669"/>
    <property type="project" value="UniProtKB-KW"/>
</dbReference>
<keyword evidence="10" id="KW-0573">Peptidoglycan synthesis</keyword>